<evidence type="ECO:0000259" key="9">
    <source>
        <dbReference type="Pfam" id="PF02879"/>
    </source>
</evidence>
<dbReference type="PRINTS" id="PR00509">
    <property type="entry name" value="PGMPMM"/>
</dbReference>
<proteinExistence type="inferred from homology"/>
<feature type="domain" description="Alpha-D-phosphohexomutase C-terminal" evidence="7">
    <location>
        <begin position="409"/>
        <end position="446"/>
    </location>
</feature>
<gene>
    <name evidence="11" type="ORF">METZ01_LOCUS69631</name>
</gene>
<evidence type="ECO:0000256" key="6">
    <source>
        <dbReference type="ARBA" id="ARBA00023235"/>
    </source>
</evidence>
<dbReference type="InterPro" id="IPR005843">
    <property type="entry name" value="A-D-PHexomutase_C"/>
</dbReference>
<feature type="domain" description="Alpha-D-phosphohexomutase alpha/beta/alpha" evidence="10">
    <location>
        <begin position="265"/>
        <end position="371"/>
    </location>
</feature>
<comment type="similarity">
    <text evidence="2">Belongs to the phosphohexose mutase family.</text>
</comment>
<evidence type="ECO:0000259" key="7">
    <source>
        <dbReference type="Pfam" id="PF00408"/>
    </source>
</evidence>
<dbReference type="Pfam" id="PF02878">
    <property type="entry name" value="PGM_PMM_I"/>
    <property type="match status" value="1"/>
</dbReference>
<name>A0A381TPN7_9ZZZZ</name>
<dbReference type="SUPFAM" id="SSF55957">
    <property type="entry name" value="Phosphoglucomutase, C-terminal domain"/>
    <property type="match status" value="1"/>
</dbReference>
<dbReference type="Pfam" id="PF00408">
    <property type="entry name" value="PGM_PMM_IV"/>
    <property type="match status" value="1"/>
</dbReference>
<dbReference type="GO" id="GO:0005975">
    <property type="term" value="P:carbohydrate metabolic process"/>
    <property type="evidence" value="ECO:0007669"/>
    <property type="project" value="InterPro"/>
</dbReference>
<dbReference type="InterPro" id="IPR016055">
    <property type="entry name" value="A-D-PHexomutase_a/b/a-I/II/III"/>
</dbReference>
<dbReference type="PANTHER" id="PTHR43771">
    <property type="entry name" value="PHOSPHOMANNOMUTASE"/>
    <property type="match status" value="1"/>
</dbReference>
<dbReference type="SUPFAM" id="SSF53738">
    <property type="entry name" value="Phosphoglucomutase, first 3 domains"/>
    <property type="match status" value="3"/>
</dbReference>
<feature type="domain" description="Alpha-D-phosphohexomutase alpha/beta/alpha" evidence="9">
    <location>
        <begin position="158"/>
        <end position="256"/>
    </location>
</feature>
<dbReference type="Gene3D" id="3.40.120.10">
    <property type="entry name" value="Alpha-D-Glucose-1,6-Bisphosphate, subunit A, domain 3"/>
    <property type="match status" value="3"/>
</dbReference>
<evidence type="ECO:0000256" key="4">
    <source>
        <dbReference type="ARBA" id="ARBA00022723"/>
    </source>
</evidence>
<dbReference type="GO" id="GO:0046872">
    <property type="term" value="F:metal ion binding"/>
    <property type="evidence" value="ECO:0007669"/>
    <property type="project" value="UniProtKB-KW"/>
</dbReference>
<evidence type="ECO:0000256" key="3">
    <source>
        <dbReference type="ARBA" id="ARBA00022553"/>
    </source>
</evidence>
<keyword evidence="5" id="KW-0460">Magnesium</keyword>
<evidence type="ECO:0000256" key="2">
    <source>
        <dbReference type="ARBA" id="ARBA00010231"/>
    </source>
</evidence>
<dbReference type="Gene3D" id="3.30.310.50">
    <property type="entry name" value="Alpha-D-phosphohexomutase, C-terminal domain"/>
    <property type="match status" value="1"/>
</dbReference>
<keyword evidence="6" id="KW-0413">Isomerase</keyword>
<dbReference type="Pfam" id="PF02880">
    <property type="entry name" value="PGM_PMM_III"/>
    <property type="match status" value="1"/>
</dbReference>
<dbReference type="InterPro" id="IPR036900">
    <property type="entry name" value="A-D-PHexomutase_C_sf"/>
</dbReference>
<accession>A0A381TPN7</accession>
<reference evidence="11" key="1">
    <citation type="submission" date="2018-05" db="EMBL/GenBank/DDBJ databases">
        <authorList>
            <person name="Lanie J.A."/>
            <person name="Ng W.-L."/>
            <person name="Kazmierczak K.M."/>
            <person name="Andrzejewski T.M."/>
            <person name="Davidsen T.M."/>
            <person name="Wayne K.J."/>
            <person name="Tettelin H."/>
            <person name="Glass J.I."/>
            <person name="Rusch D."/>
            <person name="Podicherti R."/>
            <person name="Tsui H.-C.T."/>
            <person name="Winkler M.E."/>
        </authorList>
    </citation>
    <scope>NUCLEOTIDE SEQUENCE</scope>
</reference>
<evidence type="ECO:0000259" key="8">
    <source>
        <dbReference type="Pfam" id="PF02878"/>
    </source>
</evidence>
<keyword evidence="4" id="KW-0479">Metal-binding</keyword>
<dbReference type="PANTHER" id="PTHR43771:SF1">
    <property type="entry name" value="PHOSPHOMANNOMUTASE"/>
    <property type="match status" value="1"/>
</dbReference>
<dbReference type="InterPro" id="IPR005844">
    <property type="entry name" value="A-D-PHexomutase_a/b/a-I"/>
</dbReference>
<evidence type="ECO:0000256" key="1">
    <source>
        <dbReference type="ARBA" id="ARBA00001946"/>
    </source>
</evidence>
<dbReference type="InterPro" id="IPR005841">
    <property type="entry name" value="Alpha-D-phosphohexomutase_SF"/>
</dbReference>
<feature type="domain" description="Alpha-D-phosphohexomutase alpha/beta/alpha" evidence="8">
    <location>
        <begin position="7"/>
        <end position="124"/>
    </location>
</feature>
<dbReference type="CDD" id="cd03089">
    <property type="entry name" value="PMM_PGM"/>
    <property type="match status" value="1"/>
</dbReference>
<evidence type="ECO:0008006" key="12">
    <source>
        <dbReference type="Google" id="ProtNLM"/>
    </source>
</evidence>
<dbReference type="InterPro" id="IPR005845">
    <property type="entry name" value="A-D-PHexomutase_a/b/a-II"/>
</dbReference>
<protein>
    <recommendedName>
        <fullName evidence="12">Phosphomannomutase/phosphoglucomutase</fullName>
    </recommendedName>
</protein>
<evidence type="ECO:0000259" key="10">
    <source>
        <dbReference type="Pfam" id="PF02880"/>
    </source>
</evidence>
<dbReference type="Pfam" id="PF02879">
    <property type="entry name" value="PGM_PMM_II"/>
    <property type="match status" value="1"/>
</dbReference>
<dbReference type="GO" id="GO:0016868">
    <property type="term" value="F:intramolecular phosphotransferase activity"/>
    <property type="evidence" value="ECO:0007669"/>
    <property type="project" value="InterPro"/>
</dbReference>
<organism evidence="11">
    <name type="scientific">marine metagenome</name>
    <dbReference type="NCBI Taxonomy" id="408172"/>
    <lineage>
        <taxon>unclassified sequences</taxon>
        <taxon>metagenomes</taxon>
        <taxon>ecological metagenomes</taxon>
    </lineage>
</organism>
<dbReference type="AlphaFoldDB" id="A0A381TPN7"/>
<evidence type="ECO:0000256" key="5">
    <source>
        <dbReference type="ARBA" id="ARBA00022842"/>
    </source>
</evidence>
<evidence type="ECO:0000313" key="11">
    <source>
        <dbReference type="EMBL" id="SVA16777.1"/>
    </source>
</evidence>
<sequence length="453" mass="47575">MGDPAAVFKAYDVRGLVPEEFDVDLARSIGGAYARLVRAEEPKTTTVAVARDMRSSGEGLSAAFTDGVTAQGLDVFDIGLASTDMLYFASGHLGVPGAVFTASHNPAGYNGIKMCLSYARPIGIDTGLGLIRDDVLGGVGVADTGRTGTVTTIELLDEFAGHVRSFVDASVFRPLRVVADTANGMGGLVVPAVFEALPVELEVLFPELDGTFPNHPADPLQPANLIDLRDRVLATGADVGLAFDGDADRVFLVDERAQPVSGTLTTALVARSVLRRNPGATIVHNLICGSVVPEVIAESGGRAVRTRVGHSFIKAVMAEEEAAFGGEHSGHYYFRDNWCADSGLVAALIVLEELSTSGGTLSGLLEPFDRYAASGEINTSVGDPAAVIDRVAQHYAGSPQDRLDGLTVEPGGWWFNLRPSNTEPLLRLNLEAADAESCATRVAEVRALIDAAA</sequence>
<dbReference type="EMBL" id="UINC01004777">
    <property type="protein sequence ID" value="SVA16777.1"/>
    <property type="molecule type" value="Genomic_DNA"/>
</dbReference>
<dbReference type="InterPro" id="IPR005846">
    <property type="entry name" value="A-D-PHexomutase_a/b/a-III"/>
</dbReference>
<comment type="cofactor">
    <cofactor evidence="1">
        <name>Mg(2+)</name>
        <dbReference type="ChEBI" id="CHEBI:18420"/>
    </cofactor>
</comment>
<keyword evidence="3" id="KW-0597">Phosphoprotein</keyword>